<dbReference type="PANTHER" id="PTHR31602">
    <property type="entry name" value="GROWTH-REGULATING FACTOR 5"/>
    <property type="match status" value="1"/>
</dbReference>
<dbReference type="PROSITE" id="PS51667">
    <property type="entry name" value="WRC"/>
    <property type="match status" value="1"/>
</dbReference>
<evidence type="ECO:0000256" key="2">
    <source>
        <dbReference type="ARBA" id="ARBA00008122"/>
    </source>
</evidence>
<dbReference type="Pfam" id="PF08880">
    <property type="entry name" value="QLQ"/>
    <property type="match status" value="1"/>
</dbReference>
<feature type="compositionally biased region" description="Polar residues" evidence="6">
    <location>
        <begin position="498"/>
        <end position="515"/>
    </location>
</feature>
<feature type="compositionally biased region" description="Low complexity" evidence="6">
    <location>
        <begin position="516"/>
        <end position="525"/>
    </location>
</feature>
<accession>A0AAP0IVP0</accession>
<organism evidence="9 10">
    <name type="scientific">Stephania yunnanensis</name>
    <dbReference type="NCBI Taxonomy" id="152371"/>
    <lineage>
        <taxon>Eukaryota</taxon>
        <taxon>Viridiplantae</taxon>
        <taxon>Streptophyta</taxon>
        <taxon>Embryophyta</taxon>
        <taxon>Tracheophyta</taxon>
        <taxon>Spermatophyta</taxon>
        <taxon>Magnoliopsida</taxon>
        <taxon>Ranunculales</taxon>
        <taxon>Menispermaceae</taxon>
        <taxon>Menispermoideae</taxon>
        <taxon>Cissampelideae</taxon>
        <taxon>Stephania</taxon>
    </lineage>
</organism>
<dbReference type="InterPro" id="IPR014978">
    <property type="entry name" value="Gln-Leu-Gln_QLQ"/>
</dbReference>
<evidence type="ECO:0000256" key="1">
    <source>
        <dbReference type="ARBA" id="ARBA00004123"/>
    </source>
</evidence>
<evidence type="ECO:0000256" key="3">
    <source>
        <dbReference type="ARBA" id="ARBA00023242"/>
    </source>
</evidence>
<keyword evidence="5" id="KW-0010">Activator</keyword>
<evidence type="ECO:0000256" key="5">
    <source>
        <dbReference type="RuleBase" id="RU367127"/>
    </source>
</evidence>
<evidence type="ECO:0000256" key="6">
    <source>
        <dbReference type="SAM" id="MobiDB-lite"/>
    </source>
</evidence>
<reference evidence="9 10" key="1">
    <citation type="submission" date="2024-01" db="EMBL/GenBank/DDBJ databases">
        <title>Genome assemblies of Stephania.</title>
        <authorList>
            <person name="Yang L."/>
        </authorList>
    </citation>
    <scope>NUCLEOTIDE SEQUENCE [LARGE SCALE GENOMIC DNA]</scope>
    <source>
        <strain evidence="9">YNDBR</strain>
        <tissue evidence="9">Leaf</tissue>
    </source>
</reference>
<dbReference type="GO" id="GO:0006355">
    <property type="term" value="P:regulation of DNA-templated transcription"/>
    <property type="evidence" value="ECO:0007669"/>
    <property type="project" value="InterPro"/>
</dbReference>
<protein>
    <recommendedName>
        <fullName evidence="5">Growth-regulating factor</fullName>
    </recommendedName>
</protein>
<comment type="domain">
    <text evidence="5">The QLQ domain and WRC domain may be involved in protein-protein interaction and DNA-binding, respectively.</text>
</comment>
<dbReference type="AlphaFoldDB" id="A0AAP0IVP0"/>
<feature type="short sequence motif" description="Bipartite nuclear localization signal" evidence="4">
    <location>
        <begin position="211"/>
        <end position="218"/>
    </location>
</feature>
<dbReference type="GO" id="GO:0005634">
    <property type="term" value="C:nucleus"/>
    <property type="evidence" value="ECO:0007669"/>
    <property type="project" value="UniProtKB-SubCell"/>
</dbReference>
<feature type="domain" description="QLQ" evidence="7">
    <location>
        <begin position="108"/>
        <end position="143"/>
    </location>
</feature>
<dbReference type="PANTHER" id="PTHR31602:SF101">
    <property type="entry name" value="GROWTH-REGULATING FACTOR 7"/>
    <property type="match status" value="1"/>
</dbReference>
<evidence type="ECO:0000259" key="7">
    <source>
        <dbReference type="PROSITE" id="PS51666"/>
    </source>
</evidence>
<dbReference type="SMART" id="SM00951">
    <property type="entry name" value="QLQ"/>
    <property type="match status" value="1"/>
</dbReference>
<comment type="function">
    <text evidence="5">Transcription activator.</text>
</comment>
<dbReference type="InterPro" id="IPR031137">
    <property type="entry name" value="GRF"/>
</dbReference>
<dbReference type="GO" id="GO:0005524">
    <property type="term" value="F:ATP binding"/>
    <property type="evidence" value="ECO:0007669"/>
    <property type="project" value="UniProtKB-UniRule"/>
</dbReference>
<feature type="short sequence motif" description="Bipartite nuclear localization signal" evidence="4">
    <location>
        <begin position="183"/>
        <end position="193"/>
    </location>
</feature>
<comment type="similarity">
    <text evidence="2 5">Belongs to the GRF family.</text>
</comment>
<gene>
    <name evidence="9" type="ORF">Syun_019902</name>
</gene>
<comment type="subcellular location">
    <subcellularLocation>
        <location evidence="1 4 5">Nucleus</location>
    </subcellularLocation>
</comment>
<evidence type="ECO:0000313" key="9">
    <source>
        <dbReference type="EMBL" id="KAK9122285.1"/>
    </source>
</evidence>
<sequence length="550" mass="58571">MRMESSGGDEQRRIGELGLKLQRTESYPYKNMMTLYHSRPFECSGSGVGPINGCDGSDGPTTSLCNCVITDGGSGGGSVVATLARPLLQPFSHASSTFKSPNLGFINPFTAAQWQDFERQALIYKHMMASVPVPPHLLMPFPNNTTSTTTATAVPHHSPLVGGRGGTGFNLRFSNNADPEPGRCRRTDGKKWRCSRDVAPDQKYCERHMHRGRPRSRKHVEVQAEITTNNNNNNNSCSVSSATLMADRNIINASAIPSGVLTAPSFPAMASSASAYKEQRGSMDWMLKGGTSNQDLHHLIQMKVGYSTNGATDYQQDYQENLNLNSYSDNQHHQNSSDQYYMFLNNELGSLGDQMCSEQRQRPRQFIDAWSSTRDSSSNEANKSGISSNGKFNLSNLTLSMSGSNNAHQDGNIDESQLGLGSVKSLMPLSWMNPVPAIASAPGGPLGEVLQSSAASAAAATASSNAATSRSANANVGLNLMTDNWGGSGGGGDASGSPQAPTISSPSGVLQRTLASLSDSSGSSSPTFTAPAKTDNALHWVSHSKLQSSS</sequence>
<dbReference type="EMBL" id="JBBNAF010000008">
    <property type="protein sequence ID" value="KAK9122285.1"/>
    <property type="molecule type" value="Genomic_DNA"/>
</dbReference>
<evidence type="ECO:0000259" key="8">
    <source>
        <dbReference type="PROSITE" id="PS51667"/>
    </source>
</evidence>
<keyword evidence="3 4" id="KW-0539">Nucleus</keyword>
<proteinExistence type="inferred from homology"/>
<name>A0AAP0IVP0_9MAGN</name>
<feature type="domain" description="WRC" evidence="8">
    <location>
        <begin position="178"/>
        <end position="222"/>
    </location>
</feature>
<keyword evidence="5" id="KW-0804">Transcription</keyword>
<comment type="caution">
    <text evidence="9">The sequence shown here is derived from an EMBL/GenBank/DDBJ whole genome shotgun (WGS) entry which is preliminary data.</text>
</comment>
<dbReference type="Pfam" id="PF08879">
    <property type="entry name" value="WRC"/>
    <property type="match status" value="1"/>
</dbReference>
<feature type="region of interest" description="Disordered" evidence="6">
    <location>
        <begin position="484"/>
        <end position="536"/>
    </location>
</feature>
<dbReference type="PROSITE" id="PS51666">
    <property type="entry name" value="QLQ"/>
    <property type="match status" value="1"/>
</dbReference>
<dbReference type="InterPro" id="IPR014977">
    <property type="entry name" value="WRC_dom"/>
</dbReference>
<evidence type="ECO:0000256" key="4">
    <source>
        <dbReference type="PROSITE-ProRule" id="PRU01002"/>
    </source>
</evidence>
<dbReference type="GO" id="GO:0032502">
    <property type="term" value="P:developmental process"/>
    <property type="evidence" value="ECO:0007669"/>
    <property type="project" value="InterPro"/>
</dbReference>
<dbReference type="Proteomes" id="UP001420932">
    <property type="component" value="Unassembled WGS sequence"/>
</dbReference>
<keyword evidence="10" id="KW-1185">Reference proteome</keyword>
<evidence type="ECO:0000313" key="10">
    <source>
        <dbReference type="Proteomes" id="UP001420932"/>
    </source>
</evidence>
<keyword evidence="5" id="KW-0805">Transcription regulation</keyword>
<dbReference type="GO" id="GO:0006351">
    <property type="term" value="P:DNA-templated transcription"/>
    <property type="evidence" value="ECO:0007669"/>
    <property type="project" value="UniProtKB-UniRule"/>
</dbReference>